<evidence type="ECO:0000313" key="2">
    <source>
        <dbReference type="Proteomes" id="UP000266301"/>
    </source>
</evidence>
<dbReference type="AlphaFoldDB" id="A0A386H195"/>
<dbReference type="OrthoDB" id="121684at2"/>
<dbReference type="EMBL" id="CP032416">
    <property type="protein sequence ID" value="AYD39449.1"/>
    <property type="molecule type" value="Genomic_DNA"/>
</dbReference>
<dbReference type="KEGG" id="cfer:D4Z93_02400"/>
<evidence type="ECO:0000313" key="1">
    <source>
        <dbReference type="EMBL" id="AYD39449.1"/>
    </source>
</evidence>
<protein>
    <submittedName>
        <fullName evidence="1">Uncharacterized protein</fullName>
    </submittedName>
</protein>
<sequence>MAKYRKKPIMVEAVVFYAEASYMMKLSKFLPFKIEVFEKDGKKHFIIPTLEGPMRATEGDYIIKGIGGEFYACKPDIFEKTYEFVEK</sequence>
<reference evidence="1 2" key="1">
    <citation type="journal article" date="2019" name="Int. J. Syst. Evol. Microbiol.">
        <title>Clostridium fermenticellae sp. nov., isolated from the mud in a fermentation cellar for the production of the Chinese liquor, baijiu.</title>
        <authorList>
            <person name="Xu P.X."/>
            <person name="Chai L.J."/>
            <person name="Qiu T."/>
            <person name="Zhang X.J."/>
            <person name="Lu Z.M."/>
            <person name="Xiao C."/>
            <person name="Wang S.T."/>
            <person name="Shen C.H."/>
            <person name="Shi J.S."/>
            <person name="Xu Z.H."/>
        </authorList>
    </citation>
    <scope>NUCLEOTIDE SEQUENCE [LARGE SCALE GENOMIC DNA]</scope>
    <source>
        <strain evidence="1 2">JN500901</strain>
    </source>
</reference>
<accession>A0A386H195</accession>
<dbReference type="Proteomes" id="UP000266301">
    <property type="component" value="Chromosome"/>
</dbReference>
<dbReference type="RefSeq" id="WP_119970158.1">
    <property type="nucleotide sequence ID" value="NZ_CP032416.1"/>
</dbReference>
<gene>
    <name evidence="1" type="ORF">D4Z93_02400</name>
</gene>
<organism evidence="1 2">
    <name type="scientific">Clostridium fermenticellae</name>
    <dbReference type="NCBI Taxonomy" id="2068654"/>
    <lineage>
        <taxon>Bacteria</taxon>
        <taxon>Bacillati</taxon>
        <taxon>Bacillota</taxon>
        <taxon>Clostridia</taxon>
        <taxon>Eubacteriales</taxon>
        <taxon>Clostridiaceae</taxon>
        <taxon>Clostridium</taxon>
    </lineage>
</organism>
<name>A0A386H195_9CLOT</name>
<proteinExistence type="predicted"/>
<keyword evidence="2" id="KW-1185">Reference proteome</keyword>